<keyword evidence="1" id="KW-1133">Transmembrane helix</keyword>
<feature type="transmembrane region" description="Helical" evidence="1">
    <location>
        <begin position="38"/>
        <end position="60"/>
    </location>
</feature>
<sequence>MGCTNAIHEEERWIDELRIKKENVPKTAFRTRYGHYEFLVMSFELTNVLVAFMVIMNQVLKPCLDKEHRLYTKFFKCELWLDSVTFLGHIVLKEGMKVDLKKIKVVEKWLRPTLVIEIWSFLCLAEYYRKFVKDFSKIATPMAI</sequence>
<keyword evidence="1" id="KW-0472">Membrane</keyword>
<dbReference type="EMBL" id="CM001881">
    <property type="protein sequence ID" value="EOY21498.1"/>
    <property type="molecule type" value="Genomic_DNA"/>
</dbReference>
<dbReference type="eggNOG" id="KOG0017">
    <property type="taxonomic scope" value="Eukaryota"/>
</dbReference>
<accession>A0A061FWN9</accession>
<evidence type="ECO:0000256" key="1">
    <source>
        <dbReference type="SAM" id="Phobius"/>
    </source>
</evidence>
<organism evidence="2 3">
    <name type="scientific">Theobroma cacao</name>
    <name type="common">Cacao</name>
    <name type="synonym">Cocoa</name>
    <dbReference type="NCBI Taxonomy" id="3641"/>
    <lineage>
        <taxon>Eukaryota</taxon>
        <taxon>Viridiplantae</taxon>
        <taxon>Streptophyta</taxon>
        <taxon>Embryophyta</taxon>
        <taxon>Tracheophyta</taxon>
        <taxon>Spermatophyta</taxon>
        <taxon>Magnoliopsida</taxon>
        <taxon>eudicotyledons</taxon>
        <taxon>Gunneridae</taxon>
        <taxon>Pentapetalae</taxon>
        <taxon>rosids</taxon>
        <taxon>malvids</taxon>
        <taxon>Malvales</taxon>
        <taxon>Malvaceae</taxon>
        <taxon>Byttnerioideae</taxon>
        <taxon>Theobroma</taxon>
    </lineage>
</organism>
<keyword evidence="3" id="KW-1185">Reference proteome</keyword>
<dbReference type="Proteomes" id="UP000026915">
    <property type="component" value="Chromosome 3"/>
</dbReference>
<dbReference type="InParanoid" id="A0A061FWN9"/>
<dbReference type="SUPFAM" id="SSF56672">
    <property type="entry name" value="DNA/RNA polymerases"/>
    <property type="match status" value="1"/>
</dbReference>
<dbReference type="InterPro" id="IPR043128">
    <property type="entry name" value="Rev_trsase/Diguanyl_cyclase"/>
</dbReference>
<dbReference type="HOGENOM" id="CLU_1799964_0_0_1"/>
<gene>
    <name evidence="2" type="ORF">TCM_013118</name>
</gene>
<dbReference type="Gene3D" id="3.30.70.270">
    <property type="match status" value="1"/>
</dbReference>
<dbReference type="OMA" id="KIATPMA"/>
<name>A0A061FWN9_THECC</name>
<protein>
    <submittedName>
        <fullName evidence="2">Uncharacterized protein</fullName>
    </submittedName>
</protein>
<proteinExistence type="predicted"/>
<dbReference type="PANTHER" id="PTHR37984:SF5">
    <property type="entry name" value="PROTEIN NYNRIN-LIKE"/>
    <property type="match status" value="1"/>
</dbReference>
<dbReference type="PANTHER" id="PTHR37984">
    <property type="entry name" value="PROTEIN CBG26694"/>
    <property type="match status" value="1"/>
</dbReference>
<keyword evidence="1" id="KW-0812">Transmembrane</keyword>
<dbReference type="Gramene" id="EOY21498">
    <property type="protein sequence ID" value="EOY21498"/>
    <property type="gene ID" value="TCM_013118"/>
</dbReference>
<evidence type="ECO:0000313" key="3">
    <source>
        <dbReference type="Proteomes" id="UP000026915"/>
    </source>
</evidence>
<dbReference type="InterPro" id="IPR043502">
    <property type="entry name" value="DNA/RNA_pol_sf"/>
</dbReference>
<dbReference type="AlphaFoldDB" id="A0A061FWN9"/>
<reference evidence="2 3" key="1">
    <citation type="journal article" date="2013" name="Genome Biol.">
        <title>The genome sequence of the most widely cultivated cacao type and its use to identify candidate genes regulating pod color.</title>
        <authorList>
            <person name="Motamayor J.C."/>
            <person name="Mockaitis K."/>
            <person name="Schmutz J."/>
            <person name="Haiminen N."/>
            <person name="Iii D.L."/>
            <person name="Cornejo O."/>
            <person name="Findley S.D."/>
            <person name="Zheng P."/>
            <person name="Utro F."/>
            <person name="Royaert S."/>
            <person name="Saski C."/>
            <person name="Jenkins J."/>
            <person name="Podicheti R."/>
            <person name="Zhao M."/>
            <person name="Scheffler B.E."/>
            <person name="Stack J.C."/>
            <person name="Feltus F.A."/>
            <person name="Mustiga G.M."/>
            <person name="Amores F."/>
            <person name="Phillips W."/>
            <person name="Marelli J.P."/>
            <person name="May G.D."/>
            <person name="Shapiro H."/>
            <person name="Ma J."/>
            <person name="Bustamante C.D."/>
            <person name="Schnell R.J."/>
            <person name="Main D."/>
            <person name="Gilbert D."/>
            <person name="Parida L."/>
            <person name="Kuhn D.N."/>
        </authorList>
    </citation>
    <scope>NUCLEOTIDE SEQUENCE [LARGE SCALE GENOMIC DNA]</scope>
    <source>
        <strain evidence="3">cv. Matina 1-6</strain>
    </source>
</reference>
<dbReference type="InterPro" id="IPR050951">
    <property type="entry name" value="Retrovirus_Pol_polyprotein"/>
</dbReference>
<dbReference type="STRING" id="3641.A0A061FWN9"/>
<dbReference type="Gene3D" id="3.10.10.10">
    <property type="entry name" value="HIV Type 1 Reverse Transcriptase, subunit A, domain 1"/>
    <property type="match status" value="1"/>
</dbReference>
<evidence type="ECO:0000313" key="2">
    <source>
        <dbReference type="EMBL" id="EOY21498.1"/>
    </source>
</evidence>